<evidence type="ECO:0000313" key="2">
    <source>
        <dbReference type="EMBL" id="MPC51296.1"/>
    </source>
</evidence>
<keyword evidence="3" id="KW-1185">Reference proteome</keyword>
<gene>
    <name evidence="2" type="ORF">E2C01_045141</name>
</gene>
<reference evidence="2 3" key="1">
    <citation type="submission" date="2019-05" db="EMBL/GenBank/DDBJ databases">
        <title>Another draft genome of Portunus trituberculatus and its Hox gene families provides insights of decapod evolution.</title>
        <authorList>
            <person name="Jeong J.-H."/>
            <person name="Song I."/>
            <person name="Kim S."/>
            <person name="Choi T."/>
            <person name="Kim D."/>
            <person name="Ryu S."/>
            <person name="Kim W."/>
        </authorList>
    </citation>
    <scope>NUCLEOTIDE SEQUENCE [LARGE SCALE GENOMIC DNA]</scope>
    <source>
        <tissue evidence="2">Muscle</tissue>
    </source>
</reference>
<name>A0A5B7G0G1_PORTR</name>
<evidence type="ECO:0000256" key="1">
    <source>
        <dbReference type="SAM" id="MobiDB-lite"/>
    </source>
</evidence>
<protein>
    <submittedName>
        <fullName evidence="2">Uncharacterized protein</fullName>
    </submittedName>
</protein>
<accession>A0A5B7G0G1</accession>
<proteinExistence type="predicted"/>
<dbReference type="EMBL" id="VSRR010010082">
    <property type="protein sequence ID" value="MPC51296.1"/>
    <property type="molecule type" value="Genomic_DNA"/>
</dbReference>
<dbReference type="AlphaFoldDB" id="A0A5B7G0G1"/>
<feature type="region of interest" description="Disordered" evidence="1">
    <location>
        <begin position="53"/>
        <end position="91"/>
    </location>
</feature>
<evidence type="ECO:0000313" key="3">
    <source>
        <dbReference type="Proteomes" id="UP000324222"/>
    </source>
</evidence>
<dbReference type="Proteomes" id="UP000324222">
    <property type="component" value="Unassembled WGS sequence"/>
</dbReference>
<sequence length="91" mass="10265">MRHLPLNKDQEAQGTVAYLSFRSSEFFFLNVSTSRCISSACCSWMRESWAVKSETEPRNNGRSTGVKGRVMSDGEHVQYQQEPCIFPSPSA</sequence>
<comment type="caution">
    <text evidence="2">The sequence shown here is derived from an EMBL/GenBank/DDBJ whole genome shotgun (WGS) entry which is preliminary data.</text>
</comment>
<organism evidence="2 3">
    <name type="scientific">Portunus trituberculatus</name>
    <name type="common">Swimming crab</name>
    <name type="synonym">Neptunus trituberculatus</name>
    <dbReference type="NCBI Taxonomy" id="210409"/>
    <lineage>
        <taxon>Eukaryota</taxon>
        <taxon>Metazoa</taxon>
        <taxon>Ecdysozoa</taxon>
        <taxon>Arthropoda</taxon>
        <taxon>Crustacea</taxon>
        <taxon>Multicrustacea</taxon>
        <taxon>Malacostraca</taxon>
        <taxon>Eumalacostraca</taxon>
        <taxon>Eucarida</taxon>
        <taxon>Decapoda</taxon>
        <taxon>Pleocyemata</taxon>
        <taxon>Brachyura</taxon>
        <taxon>Eubrachyura</taxon>
        <taxon>Portunoidea</taxon>
        <taxon>Portunidae</taxon>
        <taxon>Portuninae</taxon>
        <taxon>Portunus</taxon>
    </lineage>
</organism>